<feature type="active site" description="Proton acceptor" evidence="4">
    <location>
        <position position="392"/>
    </location>
</feature>
<dbReference type="SUPFAM" id="SSF53474">
    <property type="entry name" value="alpha/beta-Hydrolases"/>
    <property type="match status" value="1"/>
</dbReference>
<evidence type="ECO:0000259" key="6">
    <source>
        <dbReference type="Pfam" id="PF06441"/>
    </source>
</evidence>
<keyword evidence="2" id="KW-0058">Aromatic hydrocarbons catabolism</keyword>
<keyword evidence="3" id="KW-0378">Hydrolase</keyword>
<dbReference type="AlphaFoldDB" id="A0A1V8SZ26"/>
<protein>
    <recommendedName>
        <fullName evidence="6">Epoxide hydrolase N-terminal domain-containing protein</fullName>
    </recommendedName>
</protein>
<dbReference type="InterPro" id="IPR010497">
    <property type="entry name" value="Epoxide_hydro_N"/>
</dbReference>
<keyword evidence="5" id="KW-0732">Signal</keyword>
<comment type="similarity">
    <text evidence="1">Belongs to the peptidase S33 family.</text>
</comment>
<dbReference type="PIRSF" id="PIRSF001112">
    <property type="entry name" value="Epoxide_hydrolase"/>
    <property type="match status" value="1"/>
</dbReference>
<evidence type="ECO:0000256" key="5">
    <source>
        <dbReference type="SAM" id="SignalP"/>
    </source>
</evidence>
<dbReference type="InterPro" id="IPR016292">
    <property type="entry name" value="Epoxide_hydrolase"/>
</dbReference>
<feature type="active site" description="Proton donor" evidence="4">
    <location>
        <position position="338"/>
    </location>
</feature>
<feature type="chain" id="PRO_5012370546" description="Epoxide hydrolase N-terminal domain-containing protein" evidence="5">
    <location>
        <begin position="25"/>
        <end position="417"/>
    </location>
</feature>
<dbReference type="InterPro" id="IPR000639">
    <property type="entry name" value="Epox_hydrolase-like"/>
</dbReference>
<dbReference type="Gene3D" id="3.40.50.1820">
    <property type="entry name" value="alpha/beta hydrolase"/>
    <property type="match status" value="1"/>
</dbReference>
<evidence type="ECO:0000256" key="1">
    <source>
        <dbReference type="ARBA" id="ARBA00010088"/>
    </source>
</evidence>
<dbReference type="InterPro" id="IPR029058">
    <property type="entry name" value="AB_hydrolase_fold"/>
</dbReference>
<feature type="signal peptide" evidence="5">
    <location>
        <begin position="1"/>
        <end position="24"/>
    </location>
</feature>
<feature type="domain" description="Epoxide hydrolase N-terminal" evidence="6">
    <location>
        <begin position="34"/>
        <end position="139"/>
    </location>
</feature>
<dbReference type="EMBL" id="NAJO01000022">
    <property type="protein sequence ID" value="OQO04413.1"/>
    <property type="molecule type" value="Genomic_DNA"/>
</dbReference>
<dbReference type="OrthoDB" id="7130006at2759"/>
<gene>
    <name evidence="7" type="ORF">B0A48_11024</name>
</gene>
<keyword evidence="8" id="KW-1185">Reference proteome</keyword>
<dbReference type="Pfam" id="PF06441">
    <property type="entry name" value="EHN"/>
    <property type="match status" value="1"/>
</dbReference>
<dbReference type="InParanoid" id="A0A1V8SZ26"/>
<evidence type="ECO:0000256" key="2">
    <source>
        <dbReference type="ARBA" id="ARBA00022797"/>
    </source>
</evidence>
<evidence type="ECO:0000313" key="7">
    <source>
        <dbReference type="EMBL" id="OQO04413.1"/>
    </source>
</evidence>
<evidence type="ECO:0000256" key="4">
    <source>
        <dbReference type="PIRSR" id="PIRSR001112-1"/>
    </source>
</evidence>
<feature type="active site" description="Nucleophile" evidence="4">
    <location>
        <position position="208"/>
    </location>
</feature>
<dbReference type="PANTHER" id="PTHR21661:SF35">
    <property type="entry name" value="EPOXIDE HYDROLASE"/>
    <property type="match status" value="1"/>
</dbReference>
<dbReference type="PANTHER" id="PTHR21661">
    <property type="entry name" value="EPOXIDE HYDROLASE 1-RELATED"/>
    <property type="match status" value="1"/>
</dbReference>
<comment type="caution">
    <text evidence="7">The sequence shown here is derived from an EMBL/GenBank/DDBJ whole genome shotgun (WGS) entry which is preliminary data.</text>
</comment>
<reference evidence="8" key="1">
    <citation type="submission" date="2017-03" db="EMBL/GenBank/DDBJ databases">
        <title>Genomes of endolithic fungi from Antarctica.</title>
        <authorList>
            <person name="Coleine C."/>
            <person name="Masonjones S."/>
            <person name="Stajich J.E."/>
        </authorList>
    </citation>
    <scope>NUCLEOTIDE SEQUENCE [LARGE SCALE GENOMIC DNA]</scope>
    <source>
        <strain evidence="8">CCFEE 5527</strain>
    </source>
</reference>
<dbReference type="GO" id="GO:0097176">
    <property type="term" value="P:epoxide metabolic process"/>
    <property type="evidence" value="ECO:0007669"/>
    <property type="project" value="TreeGrafter"/>
</dbReference>
<dbReference type="GO" id="GO:0004301">
    <property type="term" value="F:epoxide hydrolase activity"/>
    <property type="evidence" value="ECO:0007669"/>
    <property type="project" value="TreeGrafter"/>
</dbReference>
<dbReference type="STRING" id="1507870.A0A1V8SZ26"/>
<sequence>MYGSTTRKALLAVCLVLLAPSTAAHVRHNSAAVRPFQVDLSAGLPHMHSLLRQSKLPGEEEYPGVGDTAGIDLGVLRSLRGQWLNDFDWLREEAEMNSFRHYTTEIEGLTVHFIHERSSDPDAIPIILNHGWPGSFLEFTPIIKNLTSTAVTSKGKPISFDVVVPSLPGFAFSSKPPVNWTVEDTARIQHTLMNDVLGYRQFAVHGTDWGCAPSYTLYANYSDATRAAHLTFLPFLLYSSAQLVTANITLDSALEQEEQRRTEQWSSTGNAYYLLQLTKPNTIGLALYDNPLGQLSWIGEKFITWSDPHSFFLTYNEILRSTTLYYLTRSFVSSIYIYFQNPNGFRSQYTKPATDAPLPFSAFRYNIAVWPEALVAKVGNLVSYRNHDSGGHFAGLDNPADLVADLREIREYWNGTA</sequence>
<name>A0A1V8SZ26_9PEZI</name>
<accession>A0A1V8SZ26</accession>
<dbReference type="Proteomes" id="UP000192596">
    <property type="component" value="Unassembled WGS sequence"/>
</dbReference>
<proteinExistence type="inferred from homology"/>
<evidence type="ECO:0000256" key="3">
    <source>
        <dbReference type="ARBA" id="ARBA00022801"/>
    </source>
</evidence>
<evidence type="ECO:0000313" key="8">
    <source>
        <dbReference type="Proteomes" id="UP000192596"/>
    </source>
</evidence>
<organism evidence="7 8">
    <name type="scientific">Cryoendolithus antarcticus</name>
    <dbReference type="NCBI Taxonomy" id="1507870"/>
    <lineage>
        <taxon>Eukaryota</taxon>
        <taxon>Fungi</taxon>
        <taxon>Dikarya</taxon>
        <taxon>Ascomycota</taxon>
        <taxon>Pezizomycotina</taxon>
        <taxon>Dothideomycetes</taxon>
        <taxon>Dothideomycetidae</taxon>
        <taxon>Cladosporiales</taxon>
        <taxon>Cladosporiaceae</taxon>
        <taxon>Cryoendolithus</taxon>
    </lineage>
</organism>
<dbReference type="PRINTS" id="PR00412">
    <property type="entry name" value="EPOXHYDRLASE"/>
</dbReference>